<feature type="domain" description="OmpR/PhoB-type" evidence="11">
    <location>
        <begin position="126"/>
        <end position="222"/>
    </location>
</feature>
<dbReference type="Gene3D" id="3.40.50.2300">
    <property type="match status" value="1"/>
</dbReference>
<keyword evidence="5 9" id="KW-0238">DNA-binding</keyword>
<dbReference type="Gene3D" id="6.10.250.690">
    <property type="match status" value="1"/>
</dbReference>
<keyword evidence="4" id="KW-0805">Transcription regulation</keyword>
<keyword evidence="2 8" id="KW-0597">Phosphoprotein</keyword>
<keyword evidence="6" id="KW-0804">Transcription</keyword>
<evidence type="ECO:0000256" key="3">
    <source>
        <dbReference type="ARBA" id="ARBA00023012"/>
    </source>
</evidence>
<dbReference type="EMBL" id="DVMH01000035">
    <property type="protein sequence ID" value="HIU10957.1"/>
    <property type="molecule type" value="Genomic_DNA"/>
</dbReference>
<dbReference type="AlphaFoldDB" id="A0A9D1HKZ7"/>
<evidence type="ECO:0000256" key="1">
    <source>
        <dbReference type="ARBA" id="ARBA00018672"/>
    </source>
</evidence>
<feature type="modified residue" description="4-aspartylphosphate" evidence="8">
    <location>
        <position position="50"/>
    </location>
</feature>
<dbReference type="Pfam" id="PF00486">
    <property type="entry name" value="Trans_reg_C"/>
    <property type="match status" value="1"/>
</dbReference>
<dbReference type="SUPFAM" id="SSF46894">
    <property type="entry name" value="C-terminal effector domain of the bipartite response regulators"/>
    <property type="match status" value="1"/>
</dbReference>
<dbReference type="PROSITE" id="PS50110">
    <property type="entry name" value="RESPONSE_REGULATORY"/>
    <property type="match status" value="1"/>
</dbReference>
<proteinExistence type="predicted"/>
<dbReference type="CDD" id="cd00383">
    <property type="entry name" value="trans_reg_C"/>
    <property type="match status" value="1"/>
</dbReference>
<organism evidence="12 13">
    <name type="scientific">Candidatus Avidehalobacter gallistercoris</name>
    <dbReference type="NCBI Taxonomy" id="2840694"/>
    <lineage>
        <taxon>Bacteria</taxon>
        <taxon>Bacillati</taxon>
        <taxon>Bacillota</taxon>
        <taxon>Clostridia</taxon>
        <taxon>Eubacteriales</taxon>
        <taxon>Peptococcaceae</taxon>
        <taxon>Peptococcaceae incertae sedis</taxon>
        <taxon>Candidatus Avidehalobacter</taxon>
    </lineage>
</organism>
<dbReference type="SUPFAM" id="SSF52172">
    <property type="entry name" value="CheY-like"/>
    <property type="match status" value="1"/>
</dbReference>
<dbReference type="Pfam" id="PF00072">
    <property type="entry name" value="Response_reg"/>
    <property type="match status" value="1"/>
</dbReference>
<feature type="DNA-binding region" description="OmpR/PhoB-type" evidence="9">
    <location>
        <begin position="126"/>
        <end position="222"/>
    </location>
</feature>
<name>A0A9D1HKZ7_9FIRM</name>
<dbReference type="GO" id="GO:0032993">
    <property type="term" value="C:protein-DNA complex"/>
    <property type="evidence" value="ECO:0007669"/>
    <property type="project" value="TreeGrafter"/>
</dbReference>
<evidence type="ECO:0000256" key="7">
    <source>
        <dbReference type="ARBA" id="ARBA00024867"/>
    </source>
</evidence>
<evidence type="ECO:0000256" key="4">
    <source>
        <dbReference type="ARBA" id="ARBA00023015"/>
    </source>
</evidence>
<keyword evidence="3" id="KW-0902">Two-component regulatory system</keyword>
<dbReference type="GO" id="GO:0000976">
    <property type="term" value="F:transcription cis-regulatory region binding"/>
    <property type="evidence" value="ECO:0007669"/>
    <property type="project" value="TreeGrafter"/>
</dbReference>
<dbReference type="PANTHER" id="PTHR48111:SF40">
    <property type="entry name" value="PHOSPHATE REGULON TRANSCRIPTIONAL REGULATORY PROTEIN PHOB"/>
    <property type="match status" value="1"/>
</dbReference>
<dbReference type="InterPro" id="IPR036388">
    <property type="entry name" value="WH-like_DNA-bd_sf"/>
</dbReference>
<reference evidence="12" key="1">
    <citation type="submission" date="2020-10" db="EMBL/GenBank/DDBJ databases">
        <authorList>
            <person name="Gilroy R."/>
        </authorList>
    </citation>
    <scope>NUCLEOTIDE SEQUENCE</scope>
    <source>
        <strain evidence="12">2830</strain>
    </source>
</reference>
<dbReference type="InterPro" id="IPR001867">
    <property type="entry name" value="OmpR/PhoB-type_DNA-bd"/>
</dbReference>
<sequence>MIFCVEDDSSIRDLMIYTLTSAGFEARGVACADELYAALKETIPQLIMLDIMLPGEDGIAILKRLRGQAPTANIPIIMATAKGTEYDKVIGLDLGADDYLAKPFGMMEMVSRVRAVLRRTEQKNQAKLLLAGDLTLNTGEHTVFVGGERVQLTLKEYELLQKFMANPGMVFTRDQLLRSAWGEGYVGETRTVDVHIATLRTKLGVCGDYIETVRGVGYRMEVKL</sequence>
<comment type="function">
    <text evidence="7">May play the central regulatory role in sporulation. It may be an element of the effector pathway responsible for the activation of sporulation genes in response to nutritional stress. Spo0A may act in concert with spo0H (a sigma factor) to control the expression of some genes that are critical to the sporulation process.</text>
</comment>
<dbReference type="SMART" id="SM00862">
    <property type="entry name" value="Trans_reg_C"/>
    <property type="match status" value="1"/>
</dbReference>
<gene>
    <name evidence="12" type="ORF">IAB00_06975</name>
</gene>
<dbReference type="SMART" id="SM00448">
    <property type="entry name" value="REC"/>
    <property type="match status" value="1"/>
</dbReference>
<dbReference type="GO" id="GO:0006355">
    <property type="term" value="P:regulation of DNA-templated transcription"/>
    <property type="evidence" value="ECO:0007669"/>
    <property type="project" value="InterPro"/>
</dbReference>
<evidence type="ECO:0000313" key="12">
    <source>
        <dbReference type="EMBL" id="HIU10957.1"/>
    </source>
</evidence>
<dbReference type="InterPro" id="IPR016032">
    <property type="entry name" value="Sig_transdc_resp-reg_C-effctor"/>
</dbReference>
<evidence type="ECO:0000259" key="10">
    <source>
        <dbReference type="PROSITE" id="PS50110"/>
    </source>
</evidence>
<dbReference type="PROSITE" id="PS51755">
    <property type="entry name" value="OMPR_PHOB"/>
    <property type="match status" value="1"/>
</dbReference>
<feature type="domain" description="Response regulatory" evidence="10">
    <location>
        <begin position="1"/>
        <end position="117"/>
    </location>
</feature>
<evidence type="ECO:0000259" key="11">
    <source>
        <dbReference type="PROSITE" id="PS51755"/>
    </source>
</evidence>
<evidence type="ECO:0000256" key="9">
    <source>
        <dbReference type="PROSITE-ProRule" id="PRU01091"/>
    </source>
</evidence>
<dbReference type="GO" id="GO:0000156">
    <property type="term" value="F:phosphorelay response regulator activity"/>
    <property type="evidence" value="ECO:0007669"/>
    <property type="project" value="TreeGrafter"/>
</dbReference>
<dbReference type="PANTHER" id="PTHR48111">
    <property type="entry name" value="REGULATOR OF RPOS"/>
    <property type="match status" value="1"/>
</dbReference>
<evidence type="ECO:0000256" key="5">
    <source>
        <dbReference type="ARBA" id="ARBA00023125"/>
    </source>
</evidence>
<dbReference type="InterPro" id="IPR001789">
    <property type="entry name" value="Sig_transdc_resp-reg_receiver"/>
</dbReference>
<evidence type="ECO:0000256" key="6">
    <source>
        <dbReference type="ARBA" id="ARBA00023163"/>
    </source>
</evidence>
<dbReference type="InterPro" id="IPR011006">
    <property type="entry name" value="CheY-like_superfamily"/>
</dbReference>
<accession>A0A9D1HKZ7</accession>
<evidence type="ECO:0000256" key="8">
    <source>
        <dbReference type="PROSITE-ProRule" id="PRU00169"/>
    </source>
</evidence>
<protein>
    <recommendedName>
        <fullName evidence="1">Stage 0 sporulation protein A homolog</fullName>
    </recommendedName>
</protein>
<evidence type="ECO:0000256" key="2">
    <source>
        <dbReference type="ARBA" id="ARBA00022553"/>
    </source>
</evidence>
<comment type="caution">
    <text evidence="12">The sequence shown here is derived from an EMBL/GenBank/DDBJ whole genome shotgun (WGS) entry which is preliminary data.</text>
</comment>
<dbReference type="GO" id="GO:0005829">
    <property type="term" value="C:cytosol"/>
    <property type="evidence" value="ECO:0007669"/>
    <property type="project" value="TreeGrafter"/>
</dbReference>
<evidence type="ECO:0000313" key="13">
    <source>
        <dbReference type="Proteomes" id="UP000824124"/>
    </source>
</evidence>
<reference evidence="12" key="2">
    <citation type="journal article" date="2021" name="PeerJ">
        <title>Extensive microbial diversity within the chicken gut microbiome revealed by metagenomics and culture.</title>
        <authorList>
            <person name="Gilroy R."/>
            <person name="Ravi A."/>
            <person name="Getino M."/>
            <person name="Pursley I."/>
            <person name="Horton D.L."/>
            <person name="Alikhan N.F."/>
            <person name="Baker D."/>
            <person name="Gharbi K."/>
            <person name="Hall N."/>
            <person name="Watson M."/>
            <person name="Adriaenssens E.M."/>
            <person name="Foster-Nyarko E."/>
            <person name="Jarju S."/>
            <person name="Secka A."/>
            <person name="Antonio M."/>
            <person name="Oren A."/>
            <person name="Chaudhuri R.R."/>
            <person name="La Ragione R."/>
            <person name="Hildebrand F."/>
            <person name="Pallen M.J."/>
        </authorList>
    </citation>
    <scope>NUCLEOTIDE SEQUENCE</scope>
    <source>
        <strain evidence="12">2830</strain>
    </source>
</reference>
<dbReference type="Gene3D" id="1.10.10.10">
    <property type="entry name" value="Winged helix-like DNA-binding domain superfamily/Winged helix DNA-binding domain"/>
    <property type="match status" value="1"/>
</dbReference>
<dbReference type="FunFam" id="1.10.10.10:FF:000018">
    <property type="entry name" value="DNA-binding response regulator ResD"/>
    <property type="match status" value="1"/>
</dbReference>
<dbReference type="Proteomes" id="UP000824124">
    <property type="component" value="Unassembled WGS sequence"/>
</dbReference>
<dbReference type="InterPro" id="IPR039420">
    <property type="entry name" value="WalR-like"/>
</dbReference>